<dbReference type="PANTHER" id="PTHR45266">
    <property type="entry name" value="OXALOACETATE DECARBOXYLASE ALPHA CHAIN"/>
    <property type="match status" value="1"/>
</dbReference>
<dbReference type="CDD" id="cd06850">
    <property type="entry name" value="biotinyl_domain"/>
    <property type="match status" value="1"/>
</dbReference>
<keyword evidence="1" id="KW-0092">Biotin</keyword>
<organism evidence="3">
    <name type="scientific">hydrothermal vent metagenome</name>
    <dbReference type="NCBI Taxonomy" id="652676"/>
    <lineage>
        <taxon>unclassified sequences</taxon>
        <taxon>metagenomes</taxon>
        <taxon>ecological metagenomes</taxon>
    </lineage>
</organism>
<dbReference type="PROSITE" id="PS50968">
    <property type="entry name" value="BIOTINYL_LIPOYL"/>
    <property type="match status" value="1"/>
</dbReference>
<evidence type="ECO:0000256" key="1">
    <source>
        <dbReference type="ARBA" id="ARBA00023267"/>
    </source>
</evidence>
<dbReference type="Gene3D" id="2.40.50.100">
    <property type="match status" value="1"/>
</dbReference>
<feature type="domain" description="Lipoyl-binding" evidence="2">
    <location>
        <begin position="88"/>
        <end position="166"/>
    </location>
</feature>
<proteinExistence type="predicted"/>
<dbReference type="InterPro" id="IPR011053">
    <property type="entry name" value="Single_hybrid_motif"/>
</dbReference>
<dbReference type="PANTHER" id="PTHR45266:SF3">
    <property type="entry name" value="OXALOACETATE DECARBOXYLASE ALPHA CHAIN"/>
    <property type="match status" value="1"/>
</dbReference>
<accession>A0A3B0UW48</accession>
<protein>
    <recommendedName>
        <fullName evidence="2">Lipoyl-binding domain-containing protein</fullName>
    </recommendedName>
</protein>
<dbReference type="SUPFAM" id="SSF51230">
    <property type="entry name" value="Single hybrid motif"/>
    <property type="match status" value="1"/>
</dbReference>
<evidence type="ECO:0000259" key="2">
    <source>
        <dbReference type="PROSITE" id="PS50968"/>
    </source>
</evidence>
<dbReference type="InterPro" id="IPR050709">
    <property type="entry name" value="Biotin_Carboxyl_Carrier/Decarb"/>
</dbReference>
<reference evidence="3" key="1">
    <citation type="submission" date="2018-06" db="EMBL/GenBank/DDBJ databases">
        <authorList>
            <person name="Zhirakovskaya E."/>
        </authorList>
    </citation>
    <scope>NUCLEOTIDE SEQUENCE</scope>
</reference>
<dbReference type="Pfam" id="PF00364">
    <property type="entry name" value="Biotin_lipoyl"/>
    <property type="match status" value="1"/>
</dbReference>
<evidence type="ECO:0000313" key="3">
    <source>
        <dbReference type="EMBL" id="VAW30632.1"/>
    </source>
</evidence>
<dbReference type="InterPro" id="IPR000089">
    <property type="entry name" value="Biotin_lipoyl"/>
</dbReference>
<dbReference type="FunFam" id="2.40.50.100:FF:000003">
    <property type="entry name" value="Acetyl-CoA carboxylase biotin carboxyl carrier protein"/>
    <property type="match status" value="1"/>
</dbReference>
<dbReference type="AlphaFoldDB" id="A0A3B0UW48"/>
<gene>
    <name evidence="3" type="ORF">MNBD_CHLOROFLEXI01-2065</name>
</gene>
<dbReference type="EMBL" id="UOEU01000073">
    <property type="protein sequence ID" value="VAW30632.1"/>
    <property type="molecule type" value="Genomic_DNA"/>
</dbReference>
<sequence>MKYITTVNDEEFIIEIEHNNQIVVNGERYEIDFQHLPEGDVLSLLLNNRSLEAVVDARENDVWDVLAKGELYTVKVQDERAYRLAKARGVVGDVTGEAQVKSPMPGLIVAVPIAEGQLVQKGDQVIILESMKMENELRAPKAGVVARVHVEQGASVEKDQVLLVIVDAEEQ</sequence>
<name>A0A3B0UW48_9ZZZZ</name>